<keyword evidence="5" id="KW-1185">Reference proteome</keyword>
<evidence type="ECO:0000256" key="1">
    <source>
        <dbReference type="ARBA" id="ARBA00022450"/>
    </source>
</evidence>
<dbReference type="GO" id="GO:0000036">
    <property type="term" value="F:acyl carrier activity"/>
    <property type="evidence" value="ECO:0007669"/>
    <property type="project" value="TreeGrafter"/>
</dbReference>
<dbReference type="InterPro" id="IPR009081">
    <property type="entry name" value="PP-bd_ACP"/>
</dbReference>
<accession>A0A1I2FGH3</accession>
<dbReference type="Gene3D" id="1.10.1200.10">
    <property type="entry name" value="ACP-like"/>
    <property type="match status" value="1"/>
</dbReference>
<keyword evidence="1" id="KW-0596">Phosphopantetheine</keyword>
<dbReference type="GO" id="GO:0016020">
    <property type="term" value="C:membrane"/>
    <property type="evidence" value="ECO:0007669"/>
    <property type="project" value="GOC"/>
</dbReference>
<dbReference type="PANTHER" id="PTHR20863">
    <property type="entry name" value="ACYL CARRIER PROTEIN"/>
    <property type="match status" value="1"/>
</dbReference>
<dbReference type="GO" id="GO:0009245">
    <property type="term" value="P:lipid A biosynthetic process"/>
    <property type="evidence" value="ECO:0007669"/>
    <property type="project" value="TreeGrafter"/>
</dbReference>
<organism evidence="4 5">
    <name type="scientific">Thermoflexibacter ruber</name>
    <dbReference type="NCBI Taxonomy" id="1003"/>
    <lineage>
        <taxon>Bacteria</taxon>
        <taxon>Pseudomonadati</taxon>
        <taxon>Bacteroidota</taxon>
        <taxon>Cytophagia</taxon>
        <taxon>Cytophagales</taxon>
        <taxon>Thermoflexibacteraceae</taxon>
        <taxon>Thermoflexibacter</taxon>
    </lineage>
</organism>
<dbReference type="AlphaFoldDB" id="A0A1I2FGH3"/>
<gene>
    <name evidence="4" type="ORF">SAMN04488541_101384</name>
</gene>
<dbReference type="STRING" id="1003.SAMN04488541_101384"/>
<evidence type="ECO:0000313" key="5">
    <source>
        <dbReference type="Proteomes" id="UP000199513"/>
    </source>
</evidence>
<protein>
    <submittedName>
        <fullName evidence="4">Acyl carrier protein</fullName>
    </submittedName>
</protein>
<evidence type="ECO:0000259" key="3">
    <source>
        <dbReference type="PROSITE" id="PS50075"/>
    </source>
</evidence>
<dbReference type="PANTHER" id="PTHR20863:SF76">
    <property type="entry name" value="CARRIER DOMAIN-CONTAINING PROTEIN"/>
    <property type="match status" value="1"/>
</dbReference>
<dbReference type="SUPFAM" id="SSF47336">
    <property type="entry name" value="ACP-like"/>
    <property type="match status" value="1"/>
</dbReference>
<dbReference type="InterPro" id="IPR036736">
    <property type="entry name" value="ACP-like_sf"/>
</dbReference>
<dbReference type="OrthoDB" id="9804551at2"/>
<dbReference type="Pfam" id="PF00550">
    <property type="entry name" value="PP-binding"/>
    <property type="match status" value="1"/>
</dbReference>
<keyword evidence="2" id="KW-0597">Phosphoprotein</keyword>
<name>A0A1I2FGH3_9BACT</name>
<feature type="domain" description="Carrier" evidence="3">
    <location>
        <begin position="1"/>
        <end position="73"/>
    </location>
</feature>
<dbReference type="EMBL" id="FONY01000013">
    <property type="protein sequence ID" value="SFF03561.1"/>
    <property type="molecule type" value="Genomic_DNA"/>
</dbReference>
<dbReference type="GO" id="GO:0000035">
    <property type="term" value="F:acyl binding"/>
    <property type="evidence" value="ECO:0007669"/>
    <property type="project" value="TreeGrafter"/>
</dbReference>
<dbReference type="RefSeq" id="WP_091544130.1">
    <property type="nucleotide sequence ID" value="NZ_FONY01000013.1"/>
</dbReference>
<evidence type="ECO:0000313" key="4">
    <source>
        <dbReference type="EMBL" id="SFF03561.1"/>
    </source>
</evidence>
<evidence type="ECO:0000256" key="2">
    <source>
        <dbReference type="ARBA" id="ARBA00022553"/>
    </source>
</evidence>
<dbReference type="GO" id="GO:0005829">
    <property type="term" value="C:cytosol"/>
    <property type="evidence" value="ECO:0007669"/>
    <property type="project" value="TreeGrafter"/>
</dbReference>
<dbReference type="PROSITE" id="PS50075">
    <property type="entry name" value="CARRIER"/>
    <property type="match status" value="1"/>
</dbReference>
<reference evidence="4 5" key="1">
    <citation type="submission" date="2016-10" db="EMBL/GenBank/DDBJ databases">
        <authorList>
            <person name="de Groot N.N."/>
        </authorList>
    </citation>
    <scope>NUCLEOTIDE SEQUENCE [LARGE SCALE GENOMIC DNA]</scope>
    <source>
        <strain>GEY</strain>
        <strain evidence="5">DSM 9560</strain>
    </source>
</reference>
<proteinExistence type="predicted"/>
<dbReference type="InterPro" id="IPR003231">
    <property type="entry name" value="ACP"/>
</dbReference>
<sequence length="79" mass="8733">MKKEVKEILISMGIVETAITEKAHLMYDLGLDSLDVTEFVMLVEEKFKIAIPDSAQEKIATVGDLFAYLEANTKVALAT</sequence>
<dbReference type="Proteomes" id="UP000199513">
    <property type="component" value="Unassembled WGS sequence"/>
</dbReference>